<proteinExistence type="predicted"/>
<dbReference type="InterPro" id="IPR056004">
    <property type="entry name" value="DUF7582"/>
</dbReference>
<dbReference type="AlphaFoldDB" id="A0A6G1IBJ6"/>
<dbReference type="EMBL" id="MU005662">
    <property type="protein sequence ID" value="KAF2675607.1"/>
    <property type="molecule type" value="Genomic_DNA"/>
</dbReference>
<reference evidence="2" key="1">
    <citation type="journal article" date="2020" name="Stud. Mycol.">
        <title>101 Dothideomycetes genomes: a test case for predicting lifestyles and emergence of pathogens.</title>
        <authorList>
            <person name="Haridas S."/>
            <person name="Albert R."/>
            <person name="Binder M."/>
            <person name="Bloem J."/>
            <person name="Labutti K."/>
            <person name="Salamov A."/>
            <person name="Andreopoulos B."/>
            <person name="Baker S."/>
            <person name="Barry K."/>
            <person name="Bills G."/>
            <person name="Bluhm B."/>
            <person name="Cannon C."/>
            <person name="Castanera R."/>
            <person name="Culley D."/>
            <person name="Daum C."/>
            <person name="Ezra D."/>
            <person name="Gonzalez J."/>
            <person name="Henrissat B."/>
            <person name="Kuo A."/>
            <person name="Liang C."/>
            <person name="Lipzen A."/>
            <person name="Lutzoni F."/>
            <person name="Magnuson J."/>
            <person name="Mondo S."/>
            <person name="Nolan M."/>
            <person name="Ohm R."/>
            <person name="Pangilinan J."/>
            <person name="Park H.-J."/>
            <person name="Ramirez L."/>
            <person name="Alfaro M."/>
            <person name="Sun H."/>
            <person name="Tritt A."/>
            <person name="Yoshinaga Y."/>
            <person name="Zwiers L.-H."/>
            <person name="Turgeon B."/>
            <person name="Goodwin S."/>
            <person name="Spatafora J."/>
            <person name="Crous P."/>
            <person name="Grigoriev I."/>
        </authorList>
    </citation>
    <scope>NUCLEOTIDE SEQUENCE</scope>
    <source>
        <strain evidence="2">CBS 122367</strain>
    </source>
</reference>
<organism evidence="2 3">
    <name type="scientific">Lentithecium fluviatile CBS 122367</name>
    <dbReference type="NCBI Taxonomy" id="1168545"/>
    <lineage>
        <taxon>Eukaryota</taxon>
        <taxon>Fungi</taxon>
        <taxon>Dikarya</taxon>
        <taxon>Ascomycota</taxon>
        <taxon>Pezizomycotina</taxon>
        <taxon>Dothideomycetes</taxon>
        <taxon>Pleosporomycetidae</taxon>
        <taxon>Pleosporales</taxon>
        <taxon>Massarineae</taxon>
        <taxon>Lentitheciaceae</taxon>
        <taxon>Lentithecium</taxon>
    </lineage>
</organism>
<evidence type="ECO:0000313" key="3">
    <source>
        <dbReference type="Proteomes" id="UP000799291"/>
    </source>
</evidence>
<feature type="domain" description="DUF7582" evidence="1">
    <location>
        <begin position="38"/>
        <end position="231"/>
    </location>
</feature>
<dbReference type="Pfam" id="PF24483">
    <property type="entry name" value="DUF7582"/>
    <property type="match status" value="1"/>
</dbReference>
<evidence type="ECO:0000313" key="2">
    <source>
        <dbReference type="EMBL" id="KAF2675607.1"/>
    </source>
</evidence>
<dbReference type="Proteomes" id="UP000799291">
    <property type="component" value="Unassembled WGS sequence"/>
</dbReference>
<name>A0A6G1IBJ6_9PLEO</name>
<accession>A0A6G1IBJ6</accession>
<dbReference type="OrthoDB" id="3348320at2759"/>
<protein>
    <recommendedName>
        <fullName evidence="1">DUF7582 domain-containing protein</fullName>
    </recommendedName>
</protein>
<keyword evidence="3" id="KW-1185">Reference proteome</keyword>
<gene>
    <name evidence="2" type="ORF">K458DRAFT_425355</name>
</gene>
<sequence length="239" mass="26452">MGCNFSTSRGDRGANALLELAPVMTAGNGNPAPELDRNTLLSALSNVASYISSQRANITIVAVGGAVNTIFFQSRQSTHDVDFYNSHLRQADYELILKGVEYARKRDPILQGEWFNNRTILFIPKAQRGYLTDEAISQNEVVFERPGLKVVAAPWNYAICAKLDRCAGAGINGPRTYDYSDAATYLHRYLELYRIRSVPRSAILAWAASYTTTVTDAVLQELNTVFHSKYGWSAIQMGA</sequence>
<evidence type="ECO:0000259" key="1">
    <source>
        <dbReference type="Pfam" id="PF24483"/>
    </source>
</evidence>